<evidence type="ECO:0000259" key="8">
    <source>
        <dbReference type="Pfam" id="PF01850"/>
    </source>
</evidence>
<comment type="cofactor">
    <cofactor evidence="1 7">
        <name>Mg(2+)</name>
        <dbReference type="ChEBI" id="CHEBI:18420"/>
    </cofactor>
</comment>
<evidence type="ECO:0000256" key="3">
    <source>
        <dbReference type="ARBA" id="ARBA00022722"/>
    </source>
</evidence>
<protein>
    <recommendedName>
        <fullName evidence="7">Ribonuclease VapC</fullName>
        <shortName evidence="7">RNase VapC</shortName>
        <ecNumber evidence="7">3.1.-.-</ecNumber>
    </recommendedName>
    <alternativeName>
        <fullName evidence="7">Toxin VapC</fullName>
    </alternativeName>
</protein>
<dbReference type="SUPFAM" id="SSF88723">
    <property type="entry name" value="PIN domain-like"/>
    <property type="match status" value="1"/>
</dbReference>
<evidence type="ECO:0000256" key="2">
    <source>
        <dbReference type="ARBA" id="ARBA00022649"/>
    </source>
</evidence>
<dbReference type="GO" id="GO:0090729">
    <property type="term" value="F:toxin activity"/>
    <property type="evidence" value="ECO:0007669"/>
    <property type="project" value="UniProtKB-KW"/>
</dbReference>
<evidence type="ECO:0000313" key="10">
    <source>
        <dbReference type="Proteomes" id="UP000230971"/>
    </source>
</evidence>
<sequence length="144" mass="15239">MGCVRADSPDRPTALVDTSVALPALSELHEFHDVAFAAVSEHRAGIAAHALFETYAVLTRHPNLRVLPAQALALLDSTFKHRATPTAAAIDRALEALAAAAISGGATYDGLVAATAVEARLPLLSLDRRARRTYEAIGADVRYL</sequence>
<evidence type="ECO:0000256" key="7">
    <source>
        <dbReference type="HAMAP-Rule" id="MF_00265"/>
    </source>
</evidence>
<dbReference type="OrthoDB" id="25693at2"/>
<comment type="similarity">
    <text evidence="7">Belongs to the PINc/VapC protein family.</text>
</comment>
<keyword evidence="6 7" id="KW-0460">Magnesium</keyword>
<dbReference type="EC" id="3.1.-.-" evidence="7"/>
<evidence type="ECO:0000256" key="5">
    <source>
        <dbReference type="ARBA" id="ARBA00022801"/>
    </source>
</evidence>
<evidence type="ECO:0000256" key="1">
    <source>
        <dbReference type="ARBA" id="ARBA00001946"/>
    </source>
</evidence>
<dbReference type="EMBL" id="PDKV01000003">
    <property type="protein sequence ID" value="PIB80281.1"/>
    <property type="molecule type" value="Genomic_DNA"/>
</dbReference>
<evidence type="ECO:0000256" key="4">
    <source>
        <dbReference type="ARBA" id="ARBA00022723"/>
    </source>
</evidence>
<dbReference type="AlphaFoldDB" id="A0A2G5PPP1"/>
<dbReference type="GO" id="GO:0016787">
    <property type="term" value="F:hydrolase activity"/>
    <property type="evidence" value="ECO:0007669"/>
    <property type="project" value="UniProtKB-KW"/>
</dbReference>
<keyword evidence="2 7" id="KW-1277">Toxin-antitoxin system</keyword>
<keyword evidence="7" id="KW-0800">Toxin</keyword>
<evidence type="ECO:0000313" key="9">
    <source>
        <dbReference type="EMBL" id="PIB80281.1"/>
    </source>
</evidence>
<keyword evidence="4 7" id="KW-0479">Metal-binding</keyword>
<dbReference type="Gene3D" id="3.40.50.1010">
    <property type="entry name" value="5'-nuclease"/>
    <property type="match status" value="1"/>
</dbReference>
<reference evidence="9 10" key="1">
    <citation type="journal article" date="2017" name="Infect. Genet. Evol.">
        <title>The new phylogeny of the genus Mycobacterium: The old and the news.</title>
        <authorList>
            <person name="Tortoli E."/>
            <person name="Fedrizzi T."/>
            <person name="Meehan C.J."/>
            <person name="Trovato A."/>
            <person name="Grottola A."/>
            <person name="Giacobazzi E."/>
            <person name="Serpini G.F."/>
            <person name="Tagliazucchi S."/>
            <person name="Fabio A."/>
            <person name="Bettua C."/>
            <person name="Bertorelli R."/>
            <person name="Frascaro F."/>
            <person name="De Sanctis V."/>
            <person name="Pecorari M."/>
            <person name="Jousson O."/>
            <person name="Segata N."/>
            <person name="Cirillo D.M."/>
        </authorList>
    </citation>
    <scope>NUCLEOTIDE SEQUENCE [LARGE SCALE GENOMIC DNA]</scope>
    <source>
        <strain evidence="9 10">NCTC 12882</strain>
    </source>
</reference>
<feature type="binding site" evidence="7">
    <location>
        <position position="17"/>
    </location>
    <ligand>
        <name>Mg(2+)</name>
        <dbReference type="ChEBI" id="CHEBI:18420"/>
    </ligand>
</feature>
<keyword evidence="3 7" id="KW-0540">Nuclease</keyword>
<dbReference type="Pfam" id="PF01850">
    <property type="entry name" value="PIN"/>
    <property type="match status" value="1"/>
</dbReference>
<gene>
    <name evidence="7" type="primary">vapC</name>
    <name evidence="9" type="ORF">CQY23_04515</name>
</gene>
<keyword evidence="5 7" id="KW-0378">Hydrolase</keyword>
<feature type="binding site" evidence="7">
    <location>
        <position position="109"/>
    </location>
    <ligand>
        <name>Mg(2+)</name>
        <dbReference type="ChEBI" id="CHEBI:18420"/>
    </ligand>
</feature>
<feature type="domain" description="PIN" evidence="8">
    <location>
        <begin position="15"/>
        <end position="134"/>
    </location>
</feature>
<accession>A0A2G5PPP1</accession>
<comment type="caution">
    <text evidence="9">The sequence shown here is derived from an EMBL/GenBank/DDBJ whole genome shotgun (WGS) entry which is preliminary data.</text>
</comment>
<dbReference type="InterPro" id="IPR002716">
    <property type="entry name" value="PIN_dom"/>
</dbReference>
<dbReference type="HAMAP" id="MF_00265">
    <property type="entry name" value="VapC_Nob1"/>
    <property type="match status" value="1"/>
</dbReference>
<organism evidence="9 10">
    <name type="scientific">Mycobacterium celatum</name>
    <dbReference type="NCBI Taxonomy" id="28045"/>
    <lineage>
        <taxon>Bacteria</taxon>
        <taxon>Bacillati</taxon>
        <taxon>Actinomycetota</taxon>
        <taxon>Actinomycetes</taxon>
        <taxon>Mycobacteriales</taxon>
        <taxon>Mycobacteriaceae</taxon>
        <taxon>Mycobacterium</taxon>
    </lineage>
</organism>
<comment type="function">
    <text evidence="7">Toxic component of a toxin-antitoxin (TA) system. An RNase.</text>
</comment>
<dbReference type="InterPro" id="IPR029060">
    <property type="entry name" value="PIN-like_dom_sf"/>
</dbReference>
<name>A0A2G5PPP1_MYCCE</name>
<dbReference type="GO" id="GO:0000287">
    <property type="term" value="F:magnesium ion binding"/>
    <property type="evidence" value="ECO:0007669"/>
    <property type="project" value="UniProtKB-UniRule"/>
</dbReference>
<dbReference type="Proteomes" id="UP000230971">
    <property type="component" value="Unassembled WGS sequence"/>
</dbReference>
<evidence type="ECO:0000256" key="6">
    <source>
        <dbReference type="ARBA" id="ARBA00022842"/>
    </source>
</evidence>
<proteinExistence type="inferred from homology"/>
<dbReference type="InterPro" id="IPR022907">
    <property type="entry name" value="VapC_family"/>
</dbReference>
<dbReference type="GO" id="GO:0004540">
    <property type="term" value="F:RNA nuclease activity"/>
    <property type="evidence" value="ECO:0007669"/>
    <property type="project" value="InterPro"/>
</dbReference>